<dbReference type="AlphaFoldDB" id="B3P0Q6"/>
<feature type="region of interest" description="Disordered" evidence="1">
    <location>
        <begin position="320"/>
        <end position="406"/>
    </location>
</feature>
<feature type="chain" id="PRO_5002793323" evidence="2">
    <location>
        <begin position="25"/>
        <end position="406"/>
    </location>
</feature>
<dbReference type="OMA" id="PAQCAGC"/>
<dbReference type="eggNOG" id="ENOG502SRWQ">
    <property type="taxonomic scope" value="Eukaryota"/>
</dbReference>
<reference evidence="3 4" key="1">
    <citation type="journal article" date="2007" name="Nature">
        <title>Evolution of genes and genomes on the Drosophila phylogeny.</title>
        <authorList>
            <consortium name="Drosophila 12 Genomes Consortium"/>
            <person name="Clark A.G."/>
            <person name="Eisen M.B."/>
            <person name="Smith D.R."/>
            <person name="Bergman C.M."/>
            <person name="Oliver B."/>
            <person name="Markow T.A."/>
            <person name="Kaufman T.C."/>
            <person name="Kellis M."/>
            <person name="Gelbart W."/>
            <person name="Iyer V.N."/>
            <person name="Pollard D.A."/>
            <person name="Sackton T.B."/>
            <person name="Larracuente A.M."/>
            <person name="Singh N.D."/>
            <person name="Abad J.P."/>
            <person name="Abt D.N."/>
            <person name="Adryan B."/>
            <person name="Aguade M."/>
            <person name="Akashi H."/>
            <person name="Anderson W.W."/>
            <person name="Aquadro C.F."/>
            <person name="Ardell D.H."/>
            <person name="Arguello R."/>
            <person name="Artieri C.G."/>
            <person name="Barbash D.A."/>
            <person name="Barker D."/>
            <person name="Barsanti P."/>
            <person name="Batterham P."/>
            <person name="Batzoglou S."/>
            <person name="Begun D."/>
            <person name="Bhutkar A."/>
            <person name="Blanco E."/>
            <person name="Bosak S.A."/>
            <person name="Bradley R.K."/>
            <person name="Brand A.D."/>
            <person name="Brent M.R."/>
            <person name="Brooks A.N."/>
            <person name="Brown R.H."/>
            <person name="Butlin R.K."/>
            <person name="Caggese C."/>
            <person name="Calvi B.R."/>
            <person name="Bernardo de Carvalho A."/>
            <person name="Caspi A."/>
            <person name="Castrezana S."/>
            <person name="Celniker S.E."/>
            <person name="Chang J.L."/>
            <person name="Chapple C."/>
            <person name="Chatterji S."/>
            <person name="Chinwalla A."/>
            <person name="Civetta A."/>
            <person name="Clifton S.W."/>
            <person name="Comeron J.M."/>
            <person name="Costello J.C."/>
            <person name="Coyne J.A."/>
            <person name="Daub J."/>
            <person name="David R.G."/>
            <person name="Delcher A.L."/>
            <person name="Delehaunty K."/>
            <person name="Do C.B."/>
            <person name="Ebling H."/>
            <person name="Edwards K."/>
            <person name="Eickbush T."/>
            <person name="Evans J.D."/>
            <person name="Filipski A."/>
            <person name="Findeiss S."/>
            <person name="Freyhult E."/>
            <person name="Fulton L."/>
            <person name="Fulton R."/>
            <person name="Garcia A.C."/>
            <person name="Gardiner A."/>
            <person name="Garfield D.A."/>
            <person name="Garvin B.E."/>
            <person name="Gibson G."/>
            <person name="Gilbert D."/>
            <person name="Gnerre S."/>
            <person name="Godfrey J."/>
            <person name="Good R."/>
            <person name="Gotea V."/>
            <person name="Gravely B."/>
            <person name="Greenberg A.J."/>
            <person name="Griffiths-Jones S."/>
            <person name="Gross S."/>
            <person name="Guigo R."/>
            <person name="Gustafson E.A."/>
            <person name="Haerty W."/>
            <person name="Hahn M.W."/>
            <person name="Halligan D.L."/>
            <person name="Halpern A.L."/>
            <person name="Halter G.M."/>
            <person name="Han M.V."/>
            <person name="Heger A."/>
            <person name="Hillier L."/>
            <person name="Hinrichs A.S."/>
            <person name="Holmes I."/>
            <person name="Hoskins R.A."/>
            <person name="Hubisz M.J."/>
            <person name="Hultmark D."/>
            <person name="Huntley M.A."/>
            <person name="Jaffe D.B."/>
            <person name="Jagadeeshan S."/>
            <person name="Jeck W.R."/>
            <person name="Johnson J."/>
            <person name="Jones C.D."/>
            <person name="Jordan W.C."/>
            <person name="Karpen G.H."/>
            <person name="Kataoka E."/>
            <person name="Keightley P.D."/>
            <person name="Kheradpour P."/>
            <person name="Kirkness E.F."/>
            <person name="Koerich L.B."/>
            <person name="Kristiansen K."/>
            <person name="Kudrna D."/>
            <person name="Kulathinal R.J."/>
            <person name="Kumar S."/>
            <person name="Kwok R."/>
            <person name="Lander E."/>
            <person name="Langley C.H."/>
            <person name="Lapoint R."/>
            <person name="Lazzaro B.P."/>
            <person name="Lee S.J."/>
            <person name="Levesque L."/>
            <person name="Li R."/>
            <person name="Lin C.F."/>
            <person name="Lin M.F."/>
            <person name="Lindblad-Toh K."/>
            <person name="Llopart A."/>
            <person name="Long M."/>
            <person name="Low L."/>
            <person name="Lozovsky E."/>
            <person name="Lu J."/>
            <person name="Luo M."/>
            <person name="Machado C.A."/>
            <person name="Makalowski W."/>
            <person name="Marzo M."/>
            <person name="Matsuda M."/>
            <person name="Matzkin L."/>
            <person name="McAllister B."/>
            <person name="McBride C.S."/>
            <person name="McKernan B."/>
            <person name="McKernan K."/>
            <person name="Mendez-Lago M."/>
            <person name="Minx P."/>
            <person name="Mollenhauer M.U."/>
            <person name="Montooth K."/>
            <person name="Mount S.M."/>
            <person name="Mu X."/>
            <person name="Myers E."/>
            <person name="Negre B."/>
            <person name="Newfeld S."/>
            <person name="Nielsen R."/>
            <person name="Noor M.A."/>
            <person name="O'Grady P."/>
            <person name="Pachter L."/>
            <person name="Papaceit M."/>
            <person name="Parisi M.J."/>
            <person name="Parisi M."/>
            <person name="Parts L."/>
            <person name="Pedersen J.S."/>
            <person name="Pesole G."/>
            <person name="Phillippy A.M."/>
            <person name="Ponting C.P."/>
            <person name="Pop M."/>
            <person name="Porcelli D."/>
            <person name="Powell J.R."/>
            <person name="Prohaska S."/>
            <person name="Pruitt K."/>
            <person name="Puig M."/>
            <person name="Quesneville H."/>
            <person name="Ram K.R."/>
            <person name="Rand D."/>
            <person name="Rasmussen M.D."/>
            <person name="Reed L.K."/>
            <person name="Reenan R."/>
            <person name="Reily A."/>
            <person name="Remington K.A."/>
            <person name="Rieger T.T."/>
            <person name="Ritchie M.G."/>
            <person name="Robin C."/>
            <person name="Rogers Y.H."/>
            <person name="Rohde C."/>
            <person name="Rozas J."/>
            <person name="Rubenfield M.J."/>
            <person name="Ruiz A."/>
            <person name="Russo S."/>
            <person name="Salzberg S.L."/>
            <person name="Sanchez-Gracia A."/>
            <person name="Saranga D.J."/>
            <person name="Sato H."/>
            <person name="Schaeffer S.W."/>
            <person name="Schatz M.C."/>
            <person name="Schlenke T."/>
            <person name="Schwartz R."/>
            <person name="Segarra C."/>
            <person name="Singh R.S."/>
            <person name="Sirot L."/>
            <person name="Sirota M."/>
            <person name="Sisneros N.B."/>
            <person name="Smith C.D."/>
            <person name="Smith T.F."/>
            <person name="Spieth J."/>
            <person name="Stage D.E."/>
            <person name="Stark A."/>
            <person name="Stephan W."/>
            <person name="Strausberg R.L."/>
            <person name="Strempel S."/>
            <person name="Sturgill D."/>
            <person name="Sutton G."/>
            <person name="Sutton G.G."/>
            <person name="Tao W."/>
            <person name="Teichmann S."/>
            <person name="Tobari Y.N."/>
            <person name="Tomimura Y."/>
            <person name="Tsolas J.M."/>
            <person name="Valente V.L."/>
            <person name="Venter E."/>
            <person name="Venter J.C."/>
            <person name="Vicario S."/>
            <person name="Vieira F.G."/>
            <person name="Vilella A.J."/>
            <person name="Villasante A."/>
            <person name="Walenz B."/>
            <person name="Wang J."/>
            <person name="Wasserman M."/>
            <person name="Watts T."/>
            <person name="Wilson D."/>
            <person name="Wilson R.K."/>
            <person name="Wing R.A."/>
            <person name="Wolfner M.F."/>
            <person name="Wong A."/>
            <person name="Wong G.K."/>
            <person name="Wu C.I."/>
            <person name="Wu G."/>
            <person name="Yamamoto D."/>
            <person name="Yang H.P."/>
            <person name="Yang S.P."/>
            <person name="Yorke J.A."/>
            <person name="Yoshida K."/>
            <person name="Zdobnov E."/>
            <person name="Zhang P."/>
            <person name="Zhang Y."/>
            <person name="Zimin A.V."/>
            <person name="Baldwin J."/>
            <person name="Abdouelleil A."/>
            <person name="Abdulkadir J."/>
            <person name="Abebe A."/>
            <person name="Abera B."/>
            <person name="Abreu J."/>
            <person name="Acer S.C."/>
            <person name="Aftuck L."/>
            <person name="Alexander A."/>
            <person name="An P."/>
            <person name="Anderson E."/>
            <person name="Anderson S."/>
            <person name="Arachi H."/>
            <person name="Azer M."/>
            <person name="Bachantsang P."/>
            <person name="Barry A."/>
            <person name="Bayul T."/>
            <person name="Berlin A."/>
            <person name="Bessette D."/>
            <person name="Bloom T."/>
            <person name="Blye J."/>
            <person name="Boguslavskiy L."/>
            <person name="Bonnet C."/>
            <person name="Boukhgalter B."/>
            <person name="Bourzgui I."/>
            <person name="Brown A."/>
            <person name="Cahill P."/>
            <person name="Channer S."/>
            <person name="Cheshatsang Y."/>
            <person name="Chuda L."/>
            <person name="Citroen M."/>
            <person name="Collymore A."/>
            <person name="Cooke P."/>
            <person name="Costello M."/>
            <person name="D'Aco K."/>
            <person name="Daza R."/>
            <person name="De Haan G."/>
            <person name="DeGray S."/>
            <person name="DeMaso C."/>
            <person name="Dhargay N."/>
            <person name="Dooley K."/>
            <person name="Dooley E."/>
            <person name="Doricent M."/>
            <person name="Dorje P."/>
            <person name="Dorjee K."/>
            <person name="Dupes A."/>
            <person name="Elong R."/>
            <person name="Falk J."/>
            <person name="Farina A."/>
            <person name="Faro S."/>
            <person name="Ferguson D."/>
            <person name="Fisher S."/>
            <person name="Foley C.D."/>
            <person name="Franke A."/>
            <person name="Friedrich D."/>
            <person name="Gadbois L."/>
            <person name="Gearin G."/>
            <person name="Gearin C.R."/>
            <person name="Giannoukos G."/>
            <person name="Goode T."/>
            <person name="Graham J."/>
            <person name="Grandbois E."/>
            <person name="Grewal S."/>
            <person name="Gyaltsen K."/>
            <person name="Hafez N."/>
            <person name="Hagos B."/>
            <person name="Hall J."/>
            <person name="Henson C."/>
            <person name="Hollinger A."/>
            <person name="Honan T."/>
            <person name="Huard M.D."/>
            <person name="Hughes L."/>
            <person name="Hurhula B."/>
            <person name="Husby M.E."/>
            <person name="Kamat A."/>
            <person name="Kanga B."/>
            <person name="Kashin S."/>
            <person name="Khazanovich D."/>
            <person name="Kisner P."/>
            <person name="Lance K."/>
            <person name="Lara M."/>
            <person name="Lee W."/>
            <person name="Lennon N."/>
            <person name="Letendre F."/>
            <person name="LeVine R."/>
            <person name="Lipovsky A."/>
            <person name="Liu X."/>
            <person name="Liu J."/>
            <person name="Liu S."/>
            <person name="Lokyitsang T."/>
            <person name="Lokyitsang Y."/>
            <person name="Lubonja R."/>
            <person name="Lui A."/>
            <person name="MacDonald P."/>
            <person name="Magnisalis V."/>
            <person name="Maru K."/>
            <person name="Matthews C."/>
            <person name="McCusker W."/>
            <person name="McDonough S."/>
            <person name="Mehta T."/>
            <person name="Meldrim J."/>
            <person name="Meneus L."/>
            <person name="Mihai O."/>
            <person name="Mihalev A."/>
            <person name="Mihova T."/>
            <person name="Mittelman R."/>
            <person name="Mlenga V."/>
            <person name="Montmayeur A."/>
            <person name="Mulrain L."/>
            <person name="Navidi A."/>
            <person name="Naylor J."/>
            <person name="Negash T."/>
            <person name="Nguyen T."/>
            <person name="Nguyen N."/>
            <person name="Nicol R."/>
            <person name="Norbu C."/>
            <person name="Norbu N."/>
            <person name="Novod N."/>
            <person name="O'Neill B."/>
            <person name="Osman S."/>
            <person name="Markiewicz E."/>
            <person name="Oyono O.L."/>
            <person name="Patti C."/>
            <person name="Phunkhang P."/>
            <person name="Pierre F."/>
            <person name="Priest M."/>
            <person name="Raghuraman S."/>
            <person name="Rege F."/>
            <person name="Reyes R."/>
            <person name="Rise C."/>
            <person name="Rogov P."/>
            <person name="Ross K."/>
            <person name="Ryan E."/>
            <person name="Settipalli S."/>
            <person name="Shea T."/>
            <person name="Sherpa N."/>
            <person name="Shi L."/>
            <person name="Shih D."/>
            <person name="Sparrow T."/>
            <person name="Spaulding J."/>
            <person name="Stalker J."/>
            <person name="Stange-Thomann N."/>
            <person name="Stavropoulos S."/>
            <person name="Stone C."/>
            <person name="Strader C."/>
            <person name="Tesfaye S."/>
            <person name="Thomson T."/>
            <person name="Thoulutsang Y."/>
            <person name="Thoulutsang D."/>
            <person name="Topham K."/>
            <person name="Topping I."/>
            <person name="Tsamla T."/>
            <person name="Vassiliev H."/>
            <person name="Vo A."/>
            <person name="Wangchuk T."/>
            <person name="Wangdi T."/>
            <person name="Weiand M."/>
            <person name="Wilkinson J."/>
            <person name="Wilson A."/>
            <person name="Yadav S."/>
            <person name="Young G."/>
            <person name="Yu Q."/>
            <person name="Zembek L."/>
            <person name="Zhong D."/>
            <person name="Zimmer A."/>
            <person name="Zwirko Z."/>
            <person name="Jaffe D.B."/>
            <person name="Alvarez P."/>
            <person name="Brockman W."/>
            <person name="Butler J."/>
            <person name="Chin C."/>
            <person name="Gnerre S."/>
            <person name="Grabherr M."/>
            <person name="Kleber M."/>
            <person name="Mauceli E."/>
            <person name="MacCallum I."/>
        </authorList>
    </citation>
    <scope>NUCLEOTIDE SEQUENCE [LARGE SCALE GENOMIC DNA]</scope>
    <source>
        <strain evidence="3 4">TSC#14021-0224.01</strain>
    </source>
</reference>
<dbReference type="OrthoDB" id="7694007at2759"/>
<protein>
    <submittedName>
        <fullName evidence="3">GG16890</fullName>
    </submittedName>
</protein>
<sequence length="406" mass="46407">MPHSELKLWVVCGLLHLLTFGATAEDQPKNKTIVIHTPLQNYDQPTLHDYEECQDNRDNCINVCAGKRLCEDECPVCPELYDKPLMVQGINDTNIVDRSQAPINTTNIVRLTNEIHNIIEHQIQNRNEVNVQVQQNVSQVGGRFGLGYTDKGSCCFVVRLDRDCEKVDGRHCREKSRQLVCGEKCQAKVMLARRVVQCDAEDSDQCHETIEFVPRRKKIHQRKSTEATPCQYIGNRWPYFNCRQNPGQNGNFVQPTRVKRNTCQQCLNYPYGYILQYGLQAQCAACFQGYGSPPMYSSPILMYNPYVAYPIINNFPPTNDNNYADNDDTDVDKTNAGSDDEGWNLCDGTQNCPSAEDTIDAQQGSPGHPPVDEDEWDDYNVPAQRRRRRQSPRHFARSSYSTRNRN</sequence>
<accession>B3P0Q6</accession>
<organism evidence="3 4">
    <name type="scientific">Drosophila erecta</name>
    <name type="common">Fruit fly</name>
    <dbReference type="NCBI Taxonomy" id="7220"/>
    <lineage>
        <taxon>Eukaryota</taxon>
        <taxon>Metazoa</taxon>
        <taxon>Ecdysozoa</taxon>
        <taxon>Arthropoda</taxon>
        <taxon>Hexapoda</taxon>
        <taxon>Insecta</taxon>
        <taxon>Pterygota</taxon>
        <taxon>Neoptera</taxon>
        <taxon>Endopterygota</taxon>
        <taxon>Diptera</taxon>
        <taxon>Brachycera</taxon>
        <taxon>Muscomorpha</taxon>
        <taxon>Ephydroidea</taxon>
        <taxon>Drosophilidae</taxon>
        <taxon>Drosophila</taxon>
        <taxon>Sophophora</taxon>
    </lineage>
</organism>
<evidence type="ECO:0000313" key="3">
    <source>
        <dbReference type="EMBL" id="EDV48954.1"/>
    </source>
</evidence>
<evidence type="ECO:0000256" key="1">
    <source>
        <dbReference type="SAM" id="MobiDB-lite"/>
    </source>
</evidence>
<reference evidence="3 4" key="2">
    <citation type="journal article" date="2008" name="Bioinformatics">
        <title>Assembly reconciliation.</title>
        <authorList>
            <person name="Zimin A.V."/>
            <person name="Smith D.R."/>
            <person name="Sutton G."/>
            <person name="Yorke J.A."/>
        </authorList>
    </citation>
    <scope>NUCLEOTIDE SEQUENCE [LARGE SCALE GENOMIC DNA]</scope>
    <source>
        <strain evidence="3 4">TSC#14021-0224.01</strain>
    </source>
</reference>
<dbReference type="HOGENOM" id="CLU_638220_0_0_1"/>
<proteinExistence type="predicted"/>
<name>B3P0Q6_DROER</name>
<evidence type="ECO:0000256" key="2">
    <source>
        <dbReference type="SAM" id="SignalP"/>
    </source>
</evidence>
<dbReference type="GO" id="GO:0007498">
    <property type="term" value="P:mesoderm development"/>
    <property type="evidence" value="ECO:0007669"/>
    <property type="project" value="EnsemblMetazoa"/>
</dbReference>
<feature type="signal peptide" evidence="2">
    <location>
        <begin position="1"/>
        <end position="24"/>
    </location>
</feature>
<dbReference type="Proteomes" id="UP000008711">
    <property type="component" value="Unassembled WGS sequence"/>
</dbReference>
<feature type="compositionally biased region" description="Basic residues" evidence="1">
    <location>
        <begin position="384"/>
        <end position="396"/>
    </location>
</feature>
<evidence type="ECO:0000313" key="4">
    <source>
        <dbReference type="Proteomes" id="UP000008711"/>
    </source>
</evidence>
<dbReference type="EMBL" id="CH954181">
    <property type="protein sequence ID" value="EDV48954.1"/>
    <property type="molecule type" value="Genomic_DNA"/>
</dbReference>
<dbReference type="PhylomeDB" id="B3P0Q6"/>
<keyword evidence="2" id="KW-0732">Signal</keyword>
<gene>
    <name evidence="3" type="primary">Dere\GG16890</name>
    <name evidence="3" type="ORF">Dere_GG16890</name>
</gene>
<keyword evidence="4" id="KW-1185">Reference proteome</keyword>